<dbReference type="AlphaFoldDB" id="A0A2T0RTI6"/>
<comment type="caution">
    <text evidence="2">The sequence shown here is derived from an EMBL/GenBank/DDBJ whole genome shotgun (WGS) entry which is preliminary data.</text>
</comment>
<evidence type="ECO:0000313" key="2">
    <source>
        <dbReference type="EMBL" id="PRY24462.1"/>
    </source>
</evidence>
<dbReference type="Gene3D" id="3.10.450.710">
    <property type="entry name" value="Tgt2/MlaC"/>
    <property type="match status" value="1"/>
</dbReference>
<dbReference type="RefSeq" id="WP_106204824.1">
    <property type="nucleotide sequence ID" value="NZ_PVTD01000003.1"/>
</dbReference>
<sequence length="201" mass="21970">MVTDLSRRSFGALGLGACASLAMPSGAFAMTTESASALVSKLVNDINKVIASGKSESAMYRDFEKIFVKYADVSSIALVSLGADRRRASKSQLKAYTKAYQGYIARKYGKRFREFIGGRLELQSAKPVKKYVEVTTIAHLRGEAPFDVKFLVSDRSGREKFINMYIEGVNMVLTEKTEIGSMLDRRGGDINALIADLGKAS</sequence>
<dbReference type="InterPro" id="IPR008869">
    <property type="entry name" value="MlaC/ttg2D"/>
</dbReference>
<dbReference type="InterPro" id="IPR006311">
    <property type="entry name" value="TAT_signal"/>
</dbReference>
<evidence type="ECO:0000313" key="3">
    <source>
        <dbReference type="Proteomes" id="UP000239480"/>
    </source>
</evidence>
<proteinExistence type="predicted"/>
<gene>
    <name evidence="2" type="ORF">CLV78_103328</name>
</gene>
<dbReference type="PANTHER" id="PTHR36573:SF1">
    <property type="entry name" value="INTERMEMBRANE PHOSPHOLIPID TRANSPORT SYSTEM BINDING PROTEIN MLAC"/>
    <property type="match status" value="1"/>
</dbReference>
<dbReference type="InterPro" id="IPR042245">
    <property type="entry name" value="Tgt2/MlaC_sf"/>
</dbReference>
<protein>
    <submittedName>
        <fullName evidence="2">Phospholipid transport system substrate-binding protein</fullName>
    </submittedName>
</protein>
<keyword evidence="1" id="KW-0732">Signal</keyword>
<accession>A0A2T0RTI6</accession>
<dbReference type="OrthoDB" id="7839352at2"/>
<name>A0A2T0RTI6_9RHOB</name>
<dbReference type="Pfam" id="PF05494">
    <property type="entry name" value="MlaC"/>
    <property type="match status" value="1"/>
</dbReference>
<dbReference type="Proteomes" id="UP000239480">
    <property type="component" value="Unassembled WGS sequence"/>
</dbReference>
<dbReference type="PANTHER" id="PTHR36573">
    <property type="entry name" value="INTERMEMBRANE PHOSPHOLIPID TRANSPORT SYSTEM BINDING PROTEIN MLAC"/>
    <property type="match status" value="1"/>
</dbReference>
<organism evidence="2 3">
    <name type="scientific">Aliiruegeria haliotis</name>
    <dbReference type="NCBI Taxonomy" id="1280846"/>
    <lineage>
        <taxon>Bacteria</taxon>
        <taxon>Pseudomonadati</taxon>
        <taxon>Pseudomonadota</taxon>
        <taxon>Alphaproteobacteria</taxon>
        <taxon>Rhodobacterales</taxon>
        <taxon>Roseobacteraceae</taxon>
        <taxon>Aliiruegeria</taxon>
    </lineage>
</organism>
<evidence type="ECO:0000256" key="1">
    <source>
        <dbReference type="SAM" id="SignalP"/>
    </source>
</evidence>
<dbReference type="EMBL" id="PVTD01000003">
    <property type="protein sequence ID" value="PRY24462.1"/>
    <property type="molecule type" value="Genomic_DNA"/>
</dbReference>
<feature type="chain" id="PRO_5015672461" evidence="1">
    <location>
        <begin position="30"/>
        <end position="201"/>
    </location>
</feature>
<dbReference type="PROSITE" id="PS51318">
    <property type="entry name" value="TAT"/>
    <property type="match status" value="1"/>
</dbReference>
<feature type="signal peptide" evidence="1">
    <location>
        <begin position="1"/>
        <end position="29"/>
    </location>
</feature>
<reference evidence="2 3" key="1">
    <citation type="submission" date="2018-03" db="EMBL/GenBank/DDBJ databases">
        <title>Genomic Encyclopedia of Archaeal and Bacterial Type Strains, Phase II (KMG-II): from individual species to whole genera.</title>
        <authorList>
            <person name="Goeker M."/>
        </authorList>
    </citation>
    <scope>NUCLEOTIDE SEQUENCE [LARGE SCALE GENOMIC DNA]</scope>
    <source>
        <strain evidence="2 3">DSM 29328</strain>
    </source>
</reference>
<keyword evidence="3" id="KW-1185">Reference proteome</keyword>